<dbReference type="EMBL" id="JYDL01000039">
    <property type="protein sequence ID" value="KRX21512.1"/>
    <property type="molecule type" value="Genomic_DNA"/>
</dbReference>
<evidence type="ECO:0000313" key="1">
    <source>
        <dbReference type="EMBL" id="KRX21512.1"/>
    </source>
</evidence>
<organism evidence="1 2">
    <name type="scientific">Trichinella nelsoni</name>
    <dbReference type="NCBI Taxonomy" id="6336"/>
    <lineage>
        <taxon>Eukaryota</taxon>
        <taxon>Metazoa</taxon>
        <taxon>Ecdysozoa</taxon>
        <taxon>Nematoda</taxon>
        <taxon>Enoplea</taxon>
        <taxon>Dorylaimia</taxon>
        <taxon>Trichinellida</taxon>
        <taxon>Trichinellidae</taxon>
        <taxon>Trichinella</taxon>
    </lineage>
</organism>
<dbReference type="AlphaFoldDB" id="A0A0V0S495"/>
<gene>
    <name evidence="1" type="ORF">T07_13444</name>
</gene>
<evidence type="ECO:0000313" key="2">
    <source>
        <dbReference type="Proteomes" id="UP000054630"/>
    </source>
</evidence>
<reference evidence="1 2" key="1">
    <citation type="submission" date="2015-01" db="EMBL/GenBank/DDBJ databases">
        <title>Evolution of Trichinella species and genotypes.</title>
        <authorList>
            <person name="Korhonen P.K."/>
            <person name="Edoardo P."/>
            <person name="Giuseppe L.R."/>
            <person name="Gasser R.B."/>
        </authorList>
    </citation>
    <scope>NUCLEOTIDE SEQUENCE [LARGE SCALE GENOMIC DNA]</scope>
    <source>
        <strain evidence="1">ISS37</strain>
    </source>
</reference>
<sequence>MKIYAMQNAQLNEQTNTLLEHSEGSIIIYDLLILHEDWPKLKMLLLTCRLAMLMDVVFIES</sequence>
<name>A0A0V0S495_9BILA</name>
<keyword evidence="2" id="KW-1185">Reference proteome</keyword>
<accession>A0A0V0S495</accession>
<proteinExistence type="predicted"/>
<comment type="caution">
    <text evidence="1">The sequence shown here is derived from an EMBL/GenBank/DDBJ whole genome shotgun (WGS) entry which is preliminary data.</text>
</comment>
<protein>
    <submittedName>
        <fullName evidence="1">Uncharacterized protein</fullName>
    </submittedName>
</protein>
<dbReference type="Proteomes" id="UP000054630">
    <property type="component" value="Unassembled WGS sequence"/>
</dbReference>